<evidence type="ECO:0000313" key="1">
    <source>
        <dbReference type="EMBL" id="BCE39706.1"/>
    </source>
</evidence>
<dbReference type="AlphaFoldDB" id="A0A809YGG0"/>
<dbReference type="RefSeq" id="WP_182871751.1">
    <property type="nucleotide sequence ID" value="NZ_AP022639.1"/>
</dbReference>
<reference evidence="1" key="1">
    <citation type="submission" date="2020-05" db="EMBL/GenBank/DDBJ databases">
        <title>Complete genome sequence of Bradyrhizobium diazoefficiens XF3 isolated from soybean nodule.</title>
        <authorList>
            <person name="Noda R."/>
            <person name="Kakizaki K."/>
            <person name="Minamisawa K."/>
        </authorList>
    </citation>
    <scope>NUCLEOTIDE SEQUENCE</scope>
    <source>
        <strain evidence="1">XF3</strain>
    </source>
</reference>
<accession>A0A809YGG0</accession>
<sequence>MKRVRLDRHVYHRSRGLNHGPVSWPWWRLISVSVCRCSHDAYSYFWITPISWNVWIYTCWGARCVTLTERDGVYRTEETGLGIGGRSRWA</sequence>
<protein>
    <submittedName>
        <fullName evidence="1">Uncharacterized protein</fullName>
    </submittedName>
</protein>
<organism evidence="1">
    <name type="scientific">Bradyrhizobium diazoefficiens</name>
    <dbReference type="NCBI Taxonomy" id="1355477"/>
    <lineage>
        <taxon>Bacteria</taxon>
        <taxon>Pseudomonadati</taxon>
        <taxon>Pseudomonadota</taxon>
        <taxon>Alphaproteobacteria</taxon>
        <taxon>Hyphomicrobiales</taxon>
        <taxon>Nitrobacteraceae</taxon>
        <taxon>Bradyrhizobium</taxon>
    </lineage>
</organism>
<proteinExistence type="predicted"/>
<name>A0A809YGG0_9BRAD</name>
<dbReference type="EMBL" id="AP023093">
    <property type="protein sequence ID" value="BCE39706.1"/>
    <property type="molecule type" value="Genomic_DNA"/>
</dbReference>
<gene>
    <name evidence="1" type="ORF">XF3B_47370</name>
</gene>